<dbReference type="SUPFAM" id="SSF160059">
    <property type="entry name" value="PriA/YqbF domain"/>
    <property type="match status" value="1"/>
</dbReference>
<dbReference type="Pfam" id="PF22466">
    <property type="entry name" value="PSF3_N"/>
    <property type="match status" value="1"/>
</dbReference>
<dbReference type="GO" id="GO:0001002">
    <property type="term" value="F:RNA polymerase III type 1 promoter sequence-specific DNA binding"/>
    <property type="evidence" value="ECO:0007669"/>
    <property type="project" value="TreeGrafter"/>
</dbReference>
<evidence type="ECO:0000259" key="6">
    <source>
        <dbReference type="Pfam" id="PF09734"/>
    </source>
</evidence>
<name>A0A8H3AK19_9AGAM</name>
<feature type="region of interest" description="Disordered" evidence="5">
    <location>
        <begin position="288"/>
        <end position="314"/>
    </location>
</feature>
<dbReference type="Proteomes" id="UP000663846">
    <property type="component" value="Unassembled WGS sequence"/>
</dbReference>
<keyword evidence="2" id="KW-0238">DNA-binding</keyword>
<feature type="domain" description="Transcription factor IIIC subunit 5 HTH" evidence="6">
    <location>
        <begin position="386"/>
        <end position="533"/>
    </location>
</feature>
<dbReference type="GO" id="GO:0000127">
    <property type="term" value="C:transcription factor TFIIIC complex"/>
    <property type="evidence" value="ECO:0007669"/>
    <property type="project" value="InterPro"/>
</dbReference>
<dbReference type="CDD" id="cd11713">
    <property type="entry name" value="GINS_A_psf3"/>
    <property type="match status" value="1"/>
</dbReference>
<feature type="region of interest" description="Disordered" evidence="5">
    <location>
        <begin position="176"/>
        <end position="205"/>
    </location>
</feature>
<protein>
    <recommendedName>
        <fullName evidence="11">Transcription factor tau subunit sfc1</fullName>
    </recommendedName>
</protein>
<dbReference type="InterPro" id="IPR041499">
    <property type="entry name" value="Tfc1/Sfc1_N"/>
</dbReference>
<organism evidence="9 10">
    <name type="scientific">Rhizoctonia solani</name>
    <dbReference type="NCBI Taxonomy" id="456999"/>
    <lineage>
        <taxon>Eukaryota</taxon>
        <taxon>Fungi</taxon>
        <taxon>Dikarya</taxon>
        <taxon>Basidiomycota</taxon>
        <taxon>Agaricomycotina</taxon>
        <taxon>Agaricomycetes</taxon>
        <taxon>Cantharellales</taxon>
        <taxon>Ceratobasidiaceae</taxon>
        <taxon>Rhizoctonia</taxon>
    </lineage>
</organism>
<dbReference type="Gene3D" id="3.30.200.160">
    <property type="entry name" value="TFIIIC, subcomplex tauA, subunit Sfc1, barrel domain"/>
    <property type="match status" value="1"/>
</dbReference>
<evidence type="ECO:0008006" key="11">
    <source>
        <dbReference type="Google" id="ProtNLM"/>
    </source>
</evidence>
<proteinExistence type="predicted"/>
<gene>
    <name evidence="9" type="ORF">RDB_LOCUS90270</name>
</gene>
<dbReference type="Pfam" id="PF09734">
    <property type="entry name" value="Tau95"/>
    <property type="match status" value="1"/>
</dbReference>
<dbReference type="InterPro" id="IPR055221">
    <property type="entry name" value="PSF3_N"/>
</dbReference>
<evidence type="ECO:0000259" key="7">
    <source>
        <dbReference type="Pfam" id="PF17682"/>
    </source>
</evidence>
<dbReference type="SUPFAM" id="SSF158573">
    <property type="entry name" value="GINS helical bundle-like"/>
    <property type="match status" value="1"/>
</dbReference>
<keyword evidence="4" id="KW-0539">Nucleus</keyword>
<feature type="compositionally biased region" description="Basic and acidic residues" evidence="5">
    <location>
        <begin position="529"/>
        <end position="540"/>
    </location>
</feature>
<dbReference type="InterPro" id="IPR036224">
    <property type="entry name" value="GINS_bundle-like_dom_sf"/>
</dbReference>
<dbReference type="InterPro" id="IPR042536">
    <property type="entry name" value="TFIIIC_tauA_Sfc1"/>
</dbReference>
<dbReference type="InterPro" id="IPR038437">
    <property type="entry name" value="GINS_Psf3_sf"/>
</dbReference>
<feature type="domain" description="Transcription factor IIIC subunit Tfc1/Sfc1 triple barrel" evidence="7">
    <location>
        <begin position="214"/>
        <end position="341"/>
    </location>
</feature>
<dbReference type="CDD" id="cd21693">
    <property type="entry name" value="GINS_B_Psf3"/>
    <property type="match status" value="1"/>
</dbReference>
<evidence type="ECO:0000256" key="3">
    <source>
        <dbReference type="ARBA" id="ARBA00023163"/>
    </source>
</evidence>
<feature type="region of interest" description="Disordered" evidence="5">
    <location>
        <begin position="529"/>
        <end position="559"/>
    </location>
</feature>
<reference evidence="9" key="1">
    <citation type="submission" date="2021-01" db="EMBL/GenBank/DDBJ databases">
        <authorList>
            <person name="Kaushik A."/>
        </authorList>
    </citation>
    <scope>NUCLEOTIDE SEQUENCE</scope>
    <source>
        <strain evidence="9">AG1-1C</strain>
    </source>
</reference>
<evidence type="ECO:0000256" key="4">
    <source>
        <dbReference type="ARBA" id="ARBA00023242"/>
    </source>
</evidence>
<evidence type="ECO:0000256" key="1">
    <source>
        <dbReference type="ARBA" id="ARBA00004123"/>
    </source>
</evidence>
<evidence type="ECO:0000313" key="9">
    <source>
        <dbReference type="EMBL" id="CAE6422586.1"/>
    </source>
</evidence>
<feature type="region of interest" description="Disordered" evidence="5">
    <location>
        <begin position="696"/>
        <end position="723"/>
    </location>
</feature>
<dbReference type="EMBL" id="CAJMWS010000322">
    <property type="protein sequence ID" value="CAE6422586.1"/>
    <property type="molecule type" value="Genomic_DNA"/>
</dbReference>
<feature type="compositionally biased region" description="Acidic residues" evidence="5">
    <location>
        <begin position="709"/>
        <end position="723"/>
    </location>
</feature>
<feature type="domain" description="DNA replication complex GINS protein PSF3 N-terminal" evidence="8">
    <location>
        <begin position="6"/>
        <end position="56"/>
    </location>
</feature>
<dbReference type="InterPro" id="IPR040454">
    <property type="entry name" value="TF_IIIC_Tfc1/Sfc1"/>
</dbReference>
<comment type="subcellular location">
    <subcellularLocation>
        <location evidence="1">Nucleus</location>
    </subcellularLocation>
</comment>
<dbReference type="GO" id="GO:0006384">
    <property type="term" value="P:transcription initiation at RNA polymerase III promoter"/>
    <property type="evidence" value="ECO:0007669"/>
    <property type="project" value="InterPro"/>
</dbReference>
<sequence length="723" mass="79811">MDGDYFSIDSVIADHQKLPCQFKIDVPDMGFLDGGHEKDIKAMNEVSLPFWLIRALLAGEWIDFDIPAPYGQRVQRALKADTKNVKLAGLVGGTGLWYLFGRAIAEMLEDDQRNTLSKMLLDAFDARLGDIYDQAVYFGAGSGTRGGQGSDASEEFRQGLEGTERQISELIDQSAHADEQVAGPSDLPTDGQFPTQPQLPPFQPPRTKLPTYNAIEYAGYISPNSASINRAINTLGGHKSVQKAFVEGGKILELRLQPDNPFAHPVTGDVVGTNKILVKVVTRRKKQVDGASDLGNEGPSGDKGKGKELTEGKSQGTYTAEVVGLIPKTVRFRSMADFQYQPDKDDYVVQMRMAMGKLDVDAIRSFEFKPLEENYEEGGKSQLHLVPPPLFSRQGIPQHYNLKQNPMSVIHSTVDPRTGEETRRYIHKHRIKGSLAPAAASWESETVPTSPPQQILDAKSQTKPHLLAKLKQLFEQRPVWSRVALINQFPALEGREIQNTKAHIGLVAYTFSDGAWRDTLLRFGYDPRKDPAAPNEEARRKSIVGRRAGGGGDSAGPEVVEAPSYDRKSHIFDGRTLHSGAASFQLCDITDSLLVPLINDEQSVRKEPDIADGWYTSHEFNLIKAVVRRKHFNLLQGKIIQDKDCADLFVPGGLASSNTMVRTVNKKYLRKAKSNRRPVAPERLMAAELEIALRKGGESVGGRGKGPAGEEESEEDEDAMEED</sequence>
<evidence type="ECO:0000313" key="10">
    <source>
        <dbReference type="Proteomes" id="UP000663846"/>
    </source>
</evidence>
<dbReference type="Gene3D" id="1.20.58.2050">
    <property type="match status" value="1"/>
</dbReference>
<dbReference type="GO" id="GO:0001003">
    <property type="term" value="F:RNA polymerase III type 2 promoter sequence-specific DNA binding"/>
    <property type="evidence" value="ECO:0007669"/>
    <property type="project" value="TreeGrafter"/>
</dbReference>
<evidence type="ECO:0000256" key="5">
    <source>
        <dbReference type="SAM" id="MobiDB-lite"/>
    </source>
</evidence>
<evidence type="ECO:0000259" key="8">
    <source>
        <dbReference type="Pfam" id="PF22466"/>
    </source>
</evidence>
<dbReference type="InterPro" id="IPR019136">
    <property type="entry name" value="TF_IIIC_su-5_HTH"/>
</dbReference>
<feature type="compositionally biased region" description="Gly residues" evidence="5">
    <location>
        <begin position="698"/>
        <end position="707"/>
    </location>
</feature>
<feature type="compositionally biased region" description="Basic and acidic residues" evidence="5">
    <location>
        <begin position="300"/>
        <end position="311"/>
    </location>
</feature>
<evidence type="ECO:0000256" key="2">
    <source>
        <dbReference type="ARBA" id="ARBA00023125"/>
    </source>
</evidence>
<accession>A0A8H3AK19</accession>
<keyword evidence="3" id="KW-0804">Transcription</keyword>
<dbReference type="PANTHER" id="PTHR13230">
    <property type="entry name" value="GENERAL TRANSCRIPTION FACTOR IIIC, POLYPEPTIDE 5"/>
    <property type="match status" value="1"/>
</dbReference>
<dbReference type="GO" id="GO:0005634">
    <property type="term" value="C:nucleus"/>
    <property type="evidence" value="ECO:0007669"/>
    <property type="project" value="UniProtKB-SubCell"/>
</dbReference>
<dbReference type="Pfam" id="PF17682">
    <property type="entry name" value="Tau95_N"/>
    <property type="match status" value="1"/>
</dbReference>
<comment type="caution">
    <text evidence="9">The sequence shown here is derived from an EMBL/GenBank/DDBJ whole genome shotgun (WGS) entry which is preliminary data.</text>
</comment>
<dbReference type="PANTHER" id="PTHR13230:SF5">
    <property type="entry name" value="GENERAL TRANSCRIPTION FACTOR 3C POLYPEPTIDE 5"/>
    <property type="match status" value="1"/>
</dbReference>
<dbReference type="AlphaFoldDB" id="A0A8H3AK19"/>